<dbReference type="SUPFAM" id="SSF161098">
    <property type="entry name" value="MetI-like"/>
    <property type="match status" value="1"/>
</dbReference>
<reference evidence="10 11" key="1">
    <citation type="submission" date="2017-06" db="EMBL/GenBank/DDBJ databases">
        <title>Herbaspirillum phytohormonus sp. nov., isolated from the root nodule of Robinia pseudoacacia in lead-zinc mine.</title>
        <authorList>
            <person name="Fan M."/>
            <person name="Lin Y."/>
        </authorList>
    </citation>
    <scope>NUCLEOTIDE SEQUENCE [LARGE SCALE GENOMIC DNA]</scope>
    <source>
        <strain evidence="10 11">HZ10</strain>
    </source>
</reference>
<proteinExistence type="inferred from homology"/>
<dbReference type="Pfam" id="PF00528">
    <property type="entry name" value="BPD_transp_1"/>
    <property type="match status" value="1"/>
</dbReference>
<dbReference type="AlphaFoldDB" id="A0A246WWE7"/>
<dbReference type="InterPro" id="IPR010065">
    <property type="entry name" value="AA_ABC_transptr_permease_3TM"/>
</dbReference>
<evidence type="ECO:0000259" key="9">
    <source>
        <dbReference type="PROSITE" id="PS50928"/>
    </source>
</evidence>
<evidence type="ECO:0000256" key="1">
    <source>
        <dbReference type="ARBA" id="ARBA00004429"/>
    </source>
</evidence>
<organism evidence="10 11">
    <name type="scientific">Herbaspirillum robiniae</name>
    <dbReference type="NCBI Taxonomy" id="2014887"/>
    <lineage>
        <taxon>Bacteria</taxon>
        <taxon>Pseudomonadati</taxon>
        <taxon>Pseudomonadota</taxon>
        <taxon>Betaproteobacteria</taxon>
        <taxon>Burkholderiales</taxon>
        <taxon>Oxalobacteraceae</taxon>
        <taxon>Herbaspirillum</taxon>
    </lineage>
</organism>
<feature type="transmembrane region" description="Helical" evidence="8">
    <location>
        <begin position="199"/>
        <end position="220"/>
    </location>
</feature>
<evidence type="ECO:0000256" key="7">
    <source>
        <dbReference type="ARBA" id="ARBA00023136"/>
    </source>
</evidence>
<sequence>MMDLSVLMDNLPYLLWGNYPDGPLGGAALTLALSAGSAVLSAILGLGLGILLAVGSGAWHRLLWLALGFLRAIPVLMLIFWTYFLLPIAFGVDVPGVLSVMAALSLISGAYLAHSVAAGIAGIGRGQWEAGLSLGLPASAVLRHLILPQALQIMLPSFVNQWVTLVKDSSLAYIVGVGELSFVAAQVNSRLMVHPAEVFLFVGVLYFLMCSGLEQLALWVGRYFEPARITARGALREQPAARHDVSRAAGRFAE</sequence>
<feature type="transmembrane region" description="Helical" evidence="8">
    <location>
        <begin position="62"/>
        <end position="84"/>
    </location>
</feature>
<evidence type="ECO:0000256" key="2">
    <source>
        <dbReference type="ARBA" id="ARBA00010072"/>
    </source>
</evidence>
<dbReference type="PANTHER" id="PTHR30614">
    <property type="entry name" value="MEMBRANE COMPONENT OF AMINO ACID ABC TRANSPORTER"/>
    <property type="match status" value="1"/>
</dbReference>
<dbReference type="InterPro" id="IPR035906">
    <property type="entry name" value="MetI-like_sf"/>
</dbReference>
<comment type="caution">
    <text evidence="10">The sequence shown here is derived from an EMBL/GenBank/DDBJ whole genome shotgun (WGS) entry which is preliminary data.</text>
</comment>
<keyword evidence="6 8" id="KW-1133">Transmembrane helix</keyword>
<keyword evidence="7 8" id="KW-0472">Membrane</keyword>
<evidence type="ECO:0000256" key="6">
    <source>
        <dbReference type="ARBA" id="ARBA00022989"/>
    </source>
</evidence>
<evidence type="ECO:0000256" key="8">
    <source>
        <dbReference type="RuleBase" id="RU363032"/>
    </source>
</evidence>
<feature type="transmembrane region" description="Helical" evidence="8">
    <location>
        <begin position="96"/>
        <end position="120"/>
    </location>
</feature>
<dbReference type="NCBIfam" id="TIGR01726">
    <property type="entry name" value="HEQRo_perm_3TM"/>
    <property type="match status" value="1"/>
</dbReference>
<evidence type="ECO:0000313" key="10">
    <source>
        <dbReference type="EMBL" id="OWY31420.1"/>
    </source>
</evidence>
<evidence type="ECO:0000313" key="11">
    <source>
        <dbReference type="Proteomes" id="UP000197596"/>
    </source>
</evidence>
<dbReference type="GO" id="GO:0043190">
    <property type="term" value="C:ATP-binding cassette (ABC) transporter complex"/>
    <property type="evidence" value="ECO:0007669"/>
    <property type="project" value="InterPro"/>
</dbReference>
<comment type="subcellular location">
    <subcellularLocation>
        <location evidence="1">Cell inner membrane</location>
        <topology evidence="1">Multi-pass membrane protein</topology>
    </subcellularLocation>
    <subcellularLocation>
        <location evidence="8">Cell membrane</location>
        <topology evidence="8">Multi-pass membrane protein</topology>
    </subcellularLocation>
</comment>
<dbReference type="Gene3D" id="1.10.3720.10">
    <property type="entry name" value="MetI-like"/>
    <property type="match status" value="1"/>
</dbReference>
<feature type="transmembrane region" description="Helical" evidence="8">
    <location>
        <begin position="24"/>
        <end position="55"/>
    </location>
</feature>
<protein>
    <submittedName>
        <fullName evidence="10">ABC transporter permease</fullName>
    </submittedName>
</protein>
<gene>
    <name evidence="10" type="ORF">CEJ42_00655</name>
</gene>
<evidence type="ECO:0000256" key="5">
    <source>
        <dbReference type="ARBA" id="ARBA00022692"/>
    </source>
</evidence>
<evidence type="ECO:0000256" key="3">
    <source>
        <dbReference type="ARBA" id="ARBA00022448"/>
    </source>
</evidence>
<dbReference type="PROSITE" id="PS50928">
    <property type="entry name" value="ABC_TM1"/>
    <property type="match status" value="1"/>
</dbReference>
<dbReference type="CDD" id="cd06261">
    <property type="entry name" value="TM_PBP2"/>
    <property type="match status" value="1"/>
</dbReference>
<dbReference type="InterPro" id="IPR000515">
    <property type="entry name" value="MetI-like"/>
</dbReference>
<comment type="similarity">
    <text evidence="2">Belongs to the binding-protein-dependent transport system permease family. HisMQ subfamily.</text>
</comment>
<feature type="domain" description="ABC transmembrane type-1" evidence="9">
    <location>
        <begin position="27"/>
        <end position="210"/>
    </location>
</feature>
<dbReference type="PANTHER" id="PTHR30614:SF21">
    <property type="entry name" value="AMINO ACID ABC TRANSPORTER PERMEASE"/>
    <property type="match status" value="1"/>
</dbReference>
<accession>A0A246WWE7</accession>
<dbReference type="Proteomes" id="UP000197596">
    <property type="component" value="Unassembled WGS sequence"/>
</dbReference>
<dbReference type="EMBL" id="NJGU01000001">
    <property type="protein sequence ID" value="OWY31420.1"/>
    <property type="molecule type" value="Genomic_DNA"/>
</dbReference>
<dbReference type="GO" id="GO:0006865">
    <property type="term" value="P:amino acid transport"/>
    <property type="evidence" value="ECO:0007669"/>
    <property type="project" value="TreeGrafter"/>
</dbReference>
<keyword evidence="4" id="KW-1003">Cell membrane</keyword>
<name>A0A246WWE7_9BURK</name>
<dbReference type="GO" id="GO:0022857">
    <property type="term" value="F:transmembrane transporter activity"/>
    <property type="evidence" value="ECO:0007669"/>
    <property type="project" value="InterPro"/>
</dbReference>
<evidence type="ECO:0000256" key="4">
    <source>
        <dbReference type="ARBA" id="ARBA00022475"/>
    </source>
</evidence>
<dbReference type="InterPro" id="IPR043429">
    <property type="entry name" value="ArtM/GltK/GlnP/TcyL/YhdX-like"/>
</dbReference>
<keyword evidence="3 8" id="KW-0813">Transport</keyword>
<keyword evidence="5 8" id="KW-0812">Transmembrane</keyword>